<protein>
    <submittedName>
        <fullName evidence="2">Uncharacterized protein</fullName>
    </submittedName>
</protein>
<feature type="transmembrane region" description="Helical" evidence="1">
    <location>
        <begin position="170"/>
        <end position="187"/>
    </location>
</feature>
<dbReference type="Proteomes" id="UP000192660">
    <property type="component" value="Unassembled WGS sequence"/>
</dbReference>
<keyword evidence="1" id="KW-0472">Membrane</keyword>
<dbReference type="EMBL" id="FWWY01000001">
    <property type="protein sequence ID" value="SMC03900.1"/>
    <property type="molecule type" value="Genomic_DNA"/>
</dbReference>
<evidence type="ECO:0000313" key="2">
    <source>
        <dbReference type="EMBL" id="SMC03900.1"/>
    </source>
</evidence>
<sequence>MTRYLLRWQLVIMKRQLLTFQGLFPLLMGVALQILFIVLLSTHTSQPIVPYITAIVLYLTIFGIIQVTNSFVQVMLSSSSGLLGIAPVIPQAKVIMALVSLLIVAGLNVGILAGGTGILLGLRYGFMGGLLVAVVLFITVFFLFLGLGSGFASAVIAYLPEKKRKNGGGLLGLIYVCIIPGFLYLSHHDPHVAFMPGRWLVGISTEHIPLSHIIAWLFGMVVIFGSMTLLPLRQRLAGSLTTLEKGATYQNKTYRSPDVPQGLVRLFLWWDMIFFRRQMMTVVFGVLGLAFMMRLIPGQLVLWWFGILGSEMGAMVLGVGTSKVLPLLSIAPISIGRLWYSRLPSLTLFSLLGAFVFTVVLLLTGYQEPSLEILDGFLLALLGMVLTSSVIISNRSSDSSFSLRKRQVVGKTLTMISVMMAPAVFAELDQGLPLLGSVVTIATVGMILTAGGIFLQRKHPRRYRFAKEAARK</sequence>
<feature type="transmembrane region" description="Helical" evidence="1">
    <location>
        <begin position="48"/>
        <end position="65"/>
    </location>
</feature>
<feature type="transmembrane region" description="Helical" evidence="1">
    <location>
        <begin position="408"/>
        <end position="426"/>
    </location>
</feature>
<keyword evidence="1" id="KW-0812">Transmembrane</keyword>
<keyword evidence="3" id="KW-1185">Reference proteome</keyword>
<organism evidence="2 3">
    <name type="scientific">Sulfobacillus thermosulfidooxidans (strain DSM 9293 / VKM B-1269 / AT-1)</name>
    <dbReference type="NCBI Taxonomy" id="929705"/>
    <lineage>
        <taxon>Bacteria</taxon>
        <taxon>Bacillati</taxon>
        <taxon>Bacillota</taxon>
        <taxon>Clostridia</taxon>
        <taxon>Eubacteriales</taxon>
        <taxon>Clostridiales Family XVII. Incertae Sedis</taxon>
        <taxon>Sulfobacillus</taxon>
    </lineage>
</organism>
<feature type="transmembrane region" description="Helical" evidence="1">
    <location>
        <begin position="20"/>
        <end position="41"/>
    </location>
</feature>
<dbReference type="RefSeq" id="WP_084661092.1">
    <property type="nucleotide sequence ID" value="NZ_FWWY01000001.1"/>
</dbReference>
<feature type="transmembrane region" description="Helical" evidence="1">
    <location>
        <begin position="130"/>
        <end position="158"/>
    </location>
</feature>
<evidence type="ECO:0000256" key="1">
    <source>
        <dbReference type="SAM" id="Phobius"/>
    </source>
</evidence>
<feature type="transmembrane region" description="Helical" evidence="1">
    <location>
        <begin position="432"/>
        <end position="455"/>
    </location>
</feature>
<feature type="transmembrane region" description="Helical" evidence="1">
    <location>
        <begin position="101"/>
        <end position="124"/>
    </location>
</feature>
<keyword evidence="1" id="KW-1133">Transmembrane helix</keyword>
<feature type="transmembrane region" description="Helical" evidence="1">
    <location>
        <begin position="346"/>
        <end position="365"/>
    </location>
</feature>
<proteinExistence type="predicted"/>
<feature type="transmembrane region" description="Helical" evidence="1">
    <location>
        <begin position="302"/>
        <end position="325"/>
    </location>
</feature>
<accession>A0A1W1WCY2</accession>
<feature type="transmembrane region" description="Helical" evidence="1">
    <location>
        <begin position="207"/>
        <end position="230"/>
    </location>
</feature>
<feature type="transmembrane region" description="Helical" evidence="1">
    <location>
        <begin position="279"/>
        <end position="296"/>
    </location>
</feature>
<dbReference type="AlphaFoldDB" id="A0A1W1WCY2"/>
<evidence type="ECO:0000313" key="3">
    <source>
        <dbReference type="Proteomes" id="UP000192660"/>
    </source>
</evidence>
<reference evidence="3" key="1">
    <citation type="submission" date="2017-04" db="EMBL/GenBank/DDBJ databases">
        <authorList>
            <person name="Varghese N."/>
            <person name="Submissions S."/>
        </authorList>
    </citation>
    <scope>NUCLEOTIDE SEQUENCE [LARGE SCALE GENOMIC DNA]</scope>
    <source>
        <strain evidence="3">DSM 9293</strain>
    </source>
</reference>
<feature type="transmembrane region" description="Helical" evidence="1">
    <location>
        <begin position="377"/>
        <end position="396"/>
    </location>
</feature>
<gene>
    <name evidence="2" type="ORF">SAMN00768000_1342</name>
</gene>
<name>A0A1W1WCY2_SULTA</name>